<reference evidence="2 3" key="1">
    <citation type="journal article" date="2015" name="Plant Cell">
        <title>Oil accumulation by the oleaginous diatom Fistulifera solaris as revealed by the genome and transcriptome.</title>
        <authorList>
            <person name="Tanaka T."/>
            <person name="Maeda Y."/>
            <person name="Veluchamy A."/>
            <person name="Tanaka M."/>
            <person name="Abida H."/>
            <person name="Marechal E."/>
            <person name="Bowler C."/>
            <person name="Muto M."/>
            <person name="Sunaga Y."/>
            <person name="Tanaka M."/>
            <person name="Yoshino T."/>
            <person name="Taniguchi T."/>
            <person name="Fukuda Y."/>
            <person name="Nemoto M."/>
            <person name="Matsumoto M."/>
            <person name="Wong P.S."/>
            <person name="Aburatani S."/>
            <person name="Fujibuchi W."/>
        </authorList>
    </citation>
    <scope>NUCLEOTIDE SEQUENCE [LARGE SCALE GENOMIC DNA]</scope>
    <source>
        <strain evidence="2 3">JPCC DA0580</strain>
    </source>
</reference>
<proteinExistence type="predicted"/>
<feature type="compositionally biased region" description="Basic residues" evidence="1">
    <location>
        <begin position="792"/>
        <end position="801"/>
    </location>
</feature>
<feature type="region of interest" description="Disordered" evidence="1">
    <location>
        <begin position="549"/>
        <end position="848"/>
    </location>
</feature>
<organism evidence="2 3">
    <name type="scientific">Fistulifera solaris</name>
    <name type="common">Oleaginous diatom</name>
    <dbReference type="NCBI Taxonomy" id="1519565"/>
    <lineage>
        <taxon>Eukaryota</taxon>
        <taxon>Sar</taxon>
        <taxon>Stramenopiles</taxon>
        <taxon>Ochrophyta</taxon>
        <taxon>Bacillariophyta</taxon>
        <taxon>Bacillariophyceae</taxon>
        <taxon>Bacillariophycidae</taxon>
        <taxon>Naviculales</taxon>
        <taxon>Naviculaceae</taxon>
        <taxon>Fistulifera</taxon>
    </lineage>
</organism>
<feature type="compositionally biased region" description="Basic residues" evidence="1">
    <location>
        <begin position="613"/>
        <end position="622"/>
    </location>
</feature>
<feature type="compositionally biased region" description="Polar residues" evidence="1">
    <location>
        <begin position="194"/>
        <end position="204"/>
    </location>
</feature>
<feature type="compositionally biased region" description="Basic and acidic residues" evidence="1">
    <location>
        <begin position="628"/>
        <end position="681"/>
    </location>
</feature>
<feature type="compositionally biased region" description="Basic and acidic residues" evidence="1">
    <location>
        <begin position="122"/>
        <end position="156"/>
    </location>
</feature>
<evidence type="ECO:0000313" key="3">
    <source>
        <dbReference type="Proteomes" id="UP000198406"/>
    </source>
</evidence>
<feature type="compositionally biased region" description="Polar residues" evidence="1">
    <location>
        <begin position="276"/>
        <end position="288"/>
    </location>
</feature>
<dbReference type="AlphaFoldDB" id="A0A1Z5K933"/>
<evidence type="ECO:0000256" key="1">
    <source>
        <dbReference type="SAM" id="MobiDB-lite"/>
    </source>
</evidence>
<dbReference type="InParanoid" id="A0A1Z5K933"/>
<feature type="compositionally biased region" description="Basic and acidic residues" evidence="1">
    <location>
        <begin position="178"/>
        <end position="191"/>
    </location>
</feature>
<sequence length="848" mass="94848">MGELTCSDRPFDAVFPTVVNMESFCNTTSSSNNLVAMTDSAHEVHETPCSTKEESVESSVRTEALTEASFGEDVEGEHSPRRNLLNVVVHDNPKEGSDAGSSLPNDSLHSFLSVLFDETASKRDELDDSDEWGHEKEEESEKMESDQQQRGLKEKQSATLHQPTDSIQALPEKVGSPLKREGRREARERPQRRVNGNTRSSLRRGNSDSRLVRGTVKKEPEKEAEESHLDAKDTEVEFPDNFQWKNQASLDLCDVFESSLTSANISSSNVAPAETVASSGENQQSFPKESSDSLDETQEASPVQETGTRTIAEVNKRWNSFHGGFNQAFNPRKSSTAQPPREIKSTSNHGESLRSRFVKTASISSFFTGDKRKPTSSKSLLSKETANVDSAKSSALPTTNDKDSSESGLDDTERISNLWDKTDSAKPKEASKTAVHRRDELIDSIRQSLKNEDAFQDLRGPVRKPSKRQDRSKDDLLASSSHSQASYFSRSFRKLAYKAKETAKVGALRAKETAKVGVMLASKATVTATKTARATVMAPAYAASYVVNFKGKSDGSDPPADESNIEPIITDEAQPNEPSSERHRETKTKMDDLRVRRNTPHRQRSDSCDSSSRKRSSSRHRKSTESTPRPDDSRPNGDTDRPRQRSKSNHDKTRSRSARREREDTTGSQHPSRDRNGERKTVPSSQEVRSQSSRRRREGETSSSPPKRSESGRNEEDERGRPRPRQRSSDDKSVATRSQSRGRSDDRPSLSQHRSRSRRRVDDSGTVASSRSRSSRSVSRRRSGDLDDASTHRTRRRGRSIRRSDPPGIAVDYEKEEKPAEEEPQVREYRGRSKSVGTRRKRRVSPGR</sequence>
<name>A0A1Z5K933_FISSO</name>
<feature type="region of interest" description="Disordered" evidence="1">
    <location>
        <begin position="263"/>
        <end position="437"/>
    </location>
</feature>
<feature type="compositionally biased region" description="Polar residues" evidence="1">
    <location>
        <begin position="376"/>
        <end position="399"/>
    </location>
</feature>
<keyword evidence="3" id="KW-1185">Reference proteome</keyword>
<feature type="compositionally biased region" description="Basic and acidic residues" evidence="1">
    <location>
        <begin position="420"/>
        <end position="437"/>
    </location>
</feature>
<feature type="compositionally biased region" description="Basic and acidic residues" evidence="1">
    <location>
        <begin position="205"/>
        <end position="235"/>
    </location>
</feature>
<feature type="compositionally biased region" description="Basic and acidic residues" evidence="1">
    <location>
        <begin position="707"/>
        <end position="734"/>
    </location>
</feature>
<feature type="region of interest" description="Disordered" evidence="1">
    <location>
        <begin position="452"/>
        <end position="485"/>
    </location>
</feature>
<comment type="caution">
    <text evidence="2">The sequence shown here is derived from an EMBL/GenBank/DDBJ whole genome shotgun (WGS) entry which is preliminary data.</text>
</comment>
<dbReference type="EMBL" id="BDSP01000190">
    <property type="protein sequence ID" value="GAX22779.1"/>
    <property type="molecule type" value="Genomic_DNA"/>
</dbReference>
<feature type="compositionally biased region" description="Polar residues" evidence="1">
    <location>
        <begin position="299"/>
        <end position="309"/>
    </location>
</feature>
<feature type="compositionally biased region" description="Basic and acidic residues" evidence="1">
    <location>
        <begin position="467"/>
        <end position="476"/>
    </location>
</feature>
<protein>
    <submittedName>
        <fullName evidence="2">Uncharacterized protein</fullName>
    </submittedName>
</protein>
<evidence type="ECO:0000313" key="2">
    <source>
        <dbReference type="EMBL" id="GAX22779.1"/>
    </source>
</evidence>
<feature type="compositionally biased region" description="Polar residues" evidence="1">
    <location>
        <begin position="157"/>
        <end position="167"/>
    </location>
</feature>
<feature type="compositionally biased region" description="Polar residues" evidence="1">
    <location>
        <begin position="327"/>
        <end position="338"/>
    </location>
</feature>
<feature type="compositionally biased region" description="Basic and acidic residues" evidence="1">
    <location>
        <begin position="782"/>
        <end position="791"/>
    </location>
</feature>
<feature type="compositionally biased region" description="Basic and acidic residues" evidence="1">
    <location>
        <begin position="579"/>
        <end position="595"/>
    </location>
</feature>
<accession>A0A1Z5K933</accession>
<feature type="compositionally biased region" description="Basic residues" evidence="1">
    <location>
        <begin position="837"/>
        <end position="848"/>
    </location>
</feature>
<gene>
    <name evidence="2" type="ORF">FisN_11Hh330</name>
</gene>
<dbReference type="Proteomes" id="UP000198406">
    <property type="component" value="Unassembled WGS sequence"/>
</dbReference>
<feature type="region of interest" description="Disordered" evidence="1">
    <location>
        <begin position="122"/>
        <end position="236"/>
    </location>
</feature>